<evidence type="ECO:0000313" key="1">
    <source>
        <dbReference type="EMBL" id="KIM41670.1"/>
    </source>
</evidence>
<keyword evidence="2" id="KW-1185">Reference proteome</keyword>
<protein>
    <submittedName>
        <fullName evidence="1">Uncharacterized protein</fullName>
    </submittedName>
</protein>
<dbReference type="EMBL" id="KN831779">
    <property type="protein sequence ID" value="KIM41670.1"/>
    <property type="molecule type" value="Genomic_DNA"/>
</dbReference>
<dbReference type="AlphaFoldDB" id="A0A0C3BYL4"/>
<evidence type="ECO:0000313" key="2">
    <source>
        <dbReference type="Proteomes" id="UP000053424"/>
    </source>
</evidence>
<reference evidence="2" key="2">
    <citation type="submission" date="2015-01" db="EMBL/GenBank/DDBJ databases">
        <title>Evolutionary Origins and Diversification of the Mycorrhizal Mutualists.</title>
        <authorList>
            <consortium name="DOE Joint Genome Institute"/>
            <consortium name="Mycorrhizal Genomics Consortium"/>
            <person name="Kohler A."/>
            <person name="Kuo A."/>
            <person name="Nagy L.G."/>
            <person name="Floudas D."/>
            <person name="Copeland A."/>
            <person name="Barry K.W."/>
            <person name="Cichocki N."/>
            <person name="Veneault-Fourrey C."/>
            <person name="LaButti K."/>
            <person name="Lindquist E.A."/>
            <person name="Lipzen A."/>
            <person name="Lundell T."/>
            <person name="Morin E."/>
            <person name="Murat C."/>
            <person name="Riley R."/>
            <person name="Ohm R."/>
            <person name="Sun H."/>
            <person name="Tunlid A."/>
            <person name="Henrissat B."/>
            <person name="Grigoriev I.V."/>
            <person name="Hibbett D.S."/>
            <person name="Martin F."/>
        </authorList>
    </citation>
    <scope>NUCLEOTIDE SEQUENCE [LARGE SCALE GENOMIC DNA]</scope>
    <source>
        <strain evidence="2">h7</strain>
    </source>
</reference>
<proteinExistence type="predicted"/>
<accession>A0A0C3BYL4</accession>
<organism evidence="1 2">
    <name type="scientific">Hebeloma cylindrosporum</name>
    <dbReference type="NCBI Taxonomy" id="76867"/>
    <lineage>
        <taxon>Eukaryota</taxon>
        <taxon>Fungi</taxon>
        <taxon>Dikarya</taxon>
        <taxon>Basidiomycota</taxon>
        <taxon>Agaricomycotina</taxon>
        <taxon>Agaricomycetes</taxon>
        <taxon>Agaricomycetidae</taxon>
        <taxon>Agaricales</taxon>
        <taxon>Agaricineae</taxon>
        <taxon>Hymenogastraceae</taxon>
        <taxon>Hebeloma</taxon>
    </lineage>
</organism>
<dbReference type="HOGENOM" id="CLU_2333836_0_0_1"/>
<sequence>MCFPRCKYFLCMGITHISQSGPESPFEKRPISRPEPGNPVRIILQGCIVVVGGAGRLQEGGIDCRGPCFPKAHAIVDPRPFRFACGPRWSRTENSTRP</sequence>
<reference evidence="1 2" key="1">
    <citation type="submission" date="2014-04" db="EMBL/GenBank/DDBJ databases">
        <authorList>
            <consortium name="DOE Joint Genome Institute"/>
            <person name="Kuo A."/>
            <person name="Gay G."/>
            <person name="Dore J."/>
            <person name="Kohler A."/>
            <person name="Nagy L.G."/>
            <person name="Floudas D."/>
            <person name="Copeland A."/>
            <person name="Barry K.W."/>
            <person name="Cichocki N."/>
            <person name="Veneault-Fourrey C."/>
            <person name="LaButti K."/>
            <person name="Lindquist E.A."/>
            <person name="Lipzen A."/>
            <person name="Lundell T."/>
            <person name="Morin E."/>
            <person name="Murat C."/>
            <person name="Sun H."/>
            <person name="Tunlid A."/>
            <person name="Henrissat B."/>
            <person name="Grigoriev I.V."/>
            <person name="Hibbett D.S."/>
            <person name="Martin F."/>
            <person name="Nordberg H.P."/>
            <person name="Cantor M.N."/>
            <person name="Hua S.X."/>
        </authorList>
    </citation>
    <scope>NUCLEOTIDE SEQUENCE [LARGE SCALE GENOMIC DNA]</scope>
    <source>
        <strain evidence="2">h7</strain>
    </source>
</reference>
<name>A0A0C3BYL4_HEBCY</name>
<gene>
    <name evidence="1" type="ORF">M413DRAFT_135926</name>
</gene>
<dbReference type="Proteomes" id="UP000053424">
    <property type="component" value="Unassembled WGS sequence"/>
</dbReference>